<dbReference type="OrthoDB" id="2087550at2"/>
<evidence type="ECO:0000313" key="1">
    <source>
        <dbReference type="EMBL" id="SFH84210.1"/>
    </source>
</evidence>
<organism evidence="1 2">
    <name type="scientific">Tindallia magadiensis</name>
    <dbReference type="NCBI Taxonomy" id="69895"/>
    <lineage>
        <taxon>Bacteria</taxon>
        <taxon>Bacillati</taxon>
        <taxon>Bacillota</taxon>
        <taxon>Clostridia</taxon>
        <taxon>Peptostreptococcales</taxon>
        <taxon>Tindalliaceae</taxon>
        <taxon>Tindallia</taxon>
    </lineage>
</organism>
<proteinExistence type="predicted"/>
<sequence>MMLLFWVLIGIAIYYLCTSQENGLNPSQQQSAENKLKERYVNGEIDTEMYQHMMKTLKE</sequence>
<protein>
    <recommendedName>
        <fullName evidence="3">Short C-terminal domain-containing protein</fullName>
    </recommendedName>
</protein>
<name>A0A1I3DBS4_9FIRM</name>
<keyword evidence="2" id="KW-1185">Reference proteome</keyword>
<dbReference type="EMBL" id="FOQA01000003">
    <property type="protein sequence ID" value="SFH84210.1"/>
    <property type="molecule type" value="Genomic_DNA"/>
</dbReference>
<dbReference type="RefSeq" id="WP_093371274.1">
    <property type="nucleotide sequence ID" value="NZ_FOQA01000003.1"/>
</dbReference>
<dbReference type="AlphaFoldDB" id="A0A1I3DBS4"/>
<evidence type="ECO:0000313" key="2">
    <source>
        <dbReference type="Proteomes" id="UP000199287"/>
    </source>
</evidence>
<dbReference type="STRING" id="69895.SAMN05192551_103234"/>
<dbReference type="Proteomes" id="UP000199287">
    <property type="component" value="Unassembled WGS sequence"/>
</dbReference>
<accession>A0A1I3DBS4</accession>
<evidence type="ECO:0008006" key="3">
    <source>
        <dbReference type="Google" id="ProtNLM"/>
    </source>
</evidence>
<gene>
    <name evidence="1" type="ORF">SAMN05192551_103234</name>
</gene>
<reference evidence="2" key="1">
    <citation type="submission" date="2016-10" db="EMBL/GenBank/DDBJ databases">
        <authorList>
            <person name="Varghese N."/>
            <person name="Submissions S."/>
        </authorList>
    </citation>
    <scope>NUCLEOTIDE SEQUENCE [LARGE SCALE GENOMIC DNA]</scope>
    <source>
        <strain evidence="2">Z-7934</strain>
    </source>
</reference>